<evidence type="ECO:0000313" key="1">
    <source>
        <dbReference type="EMBL" id="VDN57714.1"/>
    </source>
</evidence>
<dbReference type="Pfam" id="PF00612">
    <property type="entry name" value="IQ"/>
    <property type="match status" value="2"/>
</dbReference>
<dbReference type="Gene3D" id="1.20.5.190">
    <property type="match status" value="1"/>
</dbReference>
<dbReference type="STRING" id="318479.A0A0N4U9D0"/>
<dbReference type="OrthoDB" id="252964at2759"/>
<evidence type="ECO:0000313" key="2">
    <source>
        <dbReference type="Proteomes" id="UP000038040"/>
    </source>
</evidence>
<dbReference type="SUPFAM" id="SSF52540">
    <property type="entry name" value="P-loop containing nucleoside triphosphate hydrolases"/>
    <property type="match status" value="1"/>
</dbReference>
<sequence length="107" mass="12312">MIVRKNPEAFAVDHSLPKSRSNENITYSDNKLKRHSIGGHLMRSPEDYAATKIQAEIRGFLARKHIRDMKKESDKAATRIQSNIRGFLTRKHLEKEGIVLSHHSNDH</sequence>
<dbReference type="WBParaSite" id="DME_0000368201-mRNA-1">
    <property type="protein sequence ID" value="DME_0000368201-mRNA-1"/>
    <property type="gene ID" value="DME_0000368201"/>
</dbReference>
<dbReference type="SMART" id="SM00015">
    <property type="entry name" value="IQ"/>
    <property type="match status" value="2"/>
</dbReference>
<evidence type="ECO:0000313" key="3">
    <source>
        <dbReference type="Proteomes" id="UP000274756"/>
    </source>
</evidence>
<proteinExistence type="predicted"/>
<dbReference type="FunFam" id="1.20.5.190:FF:000055">
    <property type="entry name" value="Putative microtubule-associated protein futsch"/>
    <property type="match status" value="1"/>
</dbReference>
<evidence type="ECO:0000313" key="4">
    <source>
        <dbReference type="WBParaSite" id="DME_0000368201-mRNA-1"/>
    </source>
</evidence>
<protein>
    <submittedName>
        <fullName evidence="1 4">Uncharacterized protein</fullName>
    </submittedName>
</protein>
<dbReference type="InterPro" id="IPR027417">
    <property type="entry name" value="P-loop_NTPase"/>
</dbReference>
<dbReference type="Proteomes" id="UP000038040">
    <property type="component" value="Unplaced"/>
</dbReference>
<dbReference type="Proteomes" id="UP000274756">
    <property type="component" value="Unassembled WGS sequence"/>
</dbReference>
<keyword evidence="3" id="KW-1185">Reference proteome</keyword>
<dbReference type="InterPro" id="IPR000048">
    <property type="entry name" value="IQ_motif_EF-hand-BS"/>
</dbReference>
<name>A0A0N4U9D0_DRAME</name>
<accession>A0A0N4U9D0</accession>
<dbReference type="AlphaFoldDB" id="A0A0N4U9D0"/>
<reference evidence="4" key="1">
    <citation type="submission" date="2017-02" db="UniProtKB">
        <authorList>
            <consortium name="WormBaseParasite"/>
        </authorList>
    </citation>
    <scope>IDENTIFICATION</scope>
</reference>
<dbReference type="PROSITE" id="PS50096">
    <property type="entry name" value="IQ"/>
    <property type="match status" value="2"/>
</dbReference>
<dbReference type="EMBL" id="UYYG01001162">
    <property type="protein sequence ID" value="VDN57714.1"/>
    <property type="molecule type" value="Genomic_DNA"/>
</dbReference>
<organism evidence="2 4">
    <name type="scientific">Dracunculus medinensis</name>
    <name type="common">Guinea worm</name>
    <dbReference type="NCBI Taxonomy" id="318479"/>
    <lineage>
        <taxon>Eukaryota</taxon>
        <taxon>Metazoa</taxon>
        <taxon>Ecdysozoa</taxon>
        <taxon>Nematoda</taxon>
        <taxon>Chromadorea</taxon>
        <taxon>Rhabditida</taxon>
        <taxon>Spirurina</taxon>
        <taxon>Dracunculoidea</taxon>
        <taxon>Dracunculidae</taxon>
        <taxon>Dracunculus</taxon>
    </lineage>
</organism>
<reference evidence="1 3" key="2">
    <citation type="submission" date="2018-11" db="EMBL/GenBank/DDBJ databases">
        <authorList>
            <consortium name="Pathogen Informatics"/>
        </authorList>
    </citation>
    <scope>NUCLEOTIDE SEQUENCE [LARGE SCALE GENOMIC DNA]</scope>
</reference>
<gene>
    <name evidence="1" type="ORF">DME_LOCUS7687</name>
</gene>